<evidence type="ECO:0000256" key="7">
    <source>
        <dbReference type="ARBA" id="ARBA00023328"/>
    </source>
</evidence>
<evidence type="ECO:0000313" key="10">
    <source>
        <dbReference type="EMBL" id="TGZ84371.1"/>
    </source>
</evidence>
<dbReference type="GO" id="GO:0008270">
    <property type="term" value="F:zinc ion binding"/>
    <property type="evidence" value="ECO:0007669"/>
    <property type="project" value="InterPro"/>
</dbReference>
<dbReference type="InterPro" id="IPR029040">
    <property type="entry name" value="RPABC4/Spt4"/>
</dbReference>
<dbReference type="InterPro" id="IPR009287">
    <property type="entry name" value="Spt4"/>
</dbReference>
<dbReference type="PIRSF" id="PIRSF025023">
    <property type="entry name" value="Spt4"/>
    <property type="match status" value="1"/>
</dbReference>
<dbReference type="Gene3D" id="3.30.40.210">
    <property type="match status" value="1"/>
</dbReference>
<dbReference type="Pfam" id="PF06093">
    <property type="entry name" value="Spt4"/>
    <property type="match status" value="1"/>
</dbReference>
<dbReference type="GO" id="GO:0032044">
    <property type="term" value="C:DSIF complex"/>
    <property type="evidence" value="ECO:0007669"/>
    <property type="project" value="TreeGrafter"/>
</dbReference>
<evidence type="ECO:0000256" key="6">
    <source>
        <dbReference type="ARBA" id="ARBA00023242"/>
    </source>
</evidence>
<comment type="subcellular location">
    <subcellularLocation>
        <location evidence="2">Chromosome</location>
        <location evidence="2">Centromere</location>
    </subcellularLocation>
    <subcellularLocation>
        <location evidence="1 8">Nucleus</location>
    </subcellularLocation>
</comment>
<keyword evidence="11" id="KW-1185">Reference proteome</keyword>
<dbReference type="AlphaFoldDB" id="A0A4S2N580"/>
<name>A0A4S2N580_9PEZI</name>
<dbReference type="InParanoid" id="A0A4S2N580"/>
<dbReference type="FunCoup" id="A0A4S2N580">
    <property type="interactions" value="451"/>
</dbReference>
<dbReference type="SUPFAM" id="SSF63393">
    <property type="entry name" value="RNA polymerase subunits"/>
    <property type="match status" value="1"/>
</dbReference>
<proteinExistence type="inferred from homology"/>
<dbReference type="STRING" id="341454.A0A4S2N580"/>
<dbReference type="PANTHER" id="PTHR12882:SF1">
    <property type="entry name" value="TRANSCRIPTION ELONGATION FACTOR SPT4"/>
    <property type="match status" value="1"/>
</dbReference>
<sequence length="121" mass="13745">MSHTTNYVPPSQLSKLRACMICSFIQTYQKFRTEGCPNCDDIPEIDYQDNADEITSPIYEGMIALRDPERSWVARWQRVNTAKSGVYAVKVVGNLPDDIIEKIAKSGLTFLPRDGRFVPED</sequence>
<keyword evidence="6 8" id="KW-0539">Nucleus</keyword>
<evidence type="ECO:0000256" key="2">
    <source>
        <dbReference type="ARBA" id="ARBA00004584"/>
    </source>
</evidence>
<reference evidence="10 11" key="1">
    <citation type="submission" date="2019-04" db="EMBL/GenBank/DDBJ databases">
        <title>Comparative genomics and transcriptomics to analyze fruiting body development in filamentous ascomycetes.</title>
        <authorList>
            <consortium name="DOE Joint Genome Institute"/>
            <person name="Lutkenhaus R."/>
            <person name="Traeger S."/>
            <person name="Breuer J."/>
            <person name="Kuo A."/>
            <person name="Lipzen A."/>
            <person name="Pangilinan J."/>
            <person name="Dilworth D."/>
            <person name="Sandor L."/>
            <person name="Poggeler S."/>
            <person name="Barry K."/>
            <person name="Grigoriev I.V."/>
            <person name="Nowrousian M."/>
        </authorList>
    </citation>
    <scope>NUCLEOTIDE SEQUENCE [LARGE SCALE GENOMIC DNA]</scope>
    <source>
        <strain evidence="10 11">CBS 389.68</strain>
    </source>
</reference>
<dbReference type="OrthoDB" id="248751at2759"/>
<dbReference type="SMART" id="SM01389">
    <property type="entry name" value="Spt4"/>
    <property type="match status" value="1"/>
</dbReference>
<evidence type="ECO:0000259" key="9">
    <source>
        <dbReference type="SMART" id="SM01389"/>
    </source>
</evidence>
<evidence type="ECO:0000256" key="3">
    <source>
        <dbReference type="ARBA" id="ARBA00010464"/>
    </source>
</evidence>
<dbReference type="InterPro" id="IPR022800">
    <property type="entry name" value="Spt4/RpoE2_Znf"/>
</dbReference>
<keyword evidence="7" id="KW-0137">Centromere</keyword>
<evidence type="ECO:0000256" key="8">
    <source>
        <dbReference type="PIRNR" id="PIRNR025023"/>
    </source>
</evidence>
<comment type="function">
    <text evidence="8">The SPT4-SPT5 complex mediates both activation and inhibition of transcription elongation, and plays a role in pre-mRNA processing. This complex seems to be important for the stability of the RNA polymerase II elongation machinery on the chromatin template but not for the inherent ability of this machinery to translocate down the gene.</text>
</comment>
<evidence type="ECO:0000256" key="5">
    <source>
        <dbReference type="ARBA" id="ARBA00023163"/>
    </source>
</evidence>
<organism evidence="10 11">
    <name type="scientific">Ascodesmis nigricans</name>
    <dbReference type="NCBI Taxonomy" id="341454"/>
    <lineage>
        <taxon>Eukaryota</taxon>
        <taxon>Fungi</taxon>
        <taxon>Dikarya</taxon>
        <taxon>Ascomycota</taxon>
        <taxon>Pezizomycotina</taxon>
        <taxon>Pezizomycetes</taxon>
        <taxon>Pezizales</taxon>
        <taxon>Ascodesmidaceae</taxon>
        <taxon>Ascodesmis</taxon>
    </lineage>
</organism>
<evidence type="ECO:0000256" key="4">
    <source>
        <dbReference type="ARBA" id="ARBA00020182"/>
    </source>
</evidence>
<dbReference type="GO" id="GO:0000775">
    <property type="term" value="C:chromosome, centromeric region"/>
    <property type="evidence" value="ECO:0007669"/>
    <property type="project" value="UniProtKB-SubCell"/>
</dbReference>
<dbReference type="Proteomes" id="UP000298138">
    <property type="component" value="Unassembled WGS sequence"/>
</dbReference>
<evidence type="ECO:0000256" key="1">
    <source>
        <dbReference type="ARBA" id="ARBA00004123"/>
    </source>
</evidence>
<dbReference type="GO" id="GO:0000993">
    <property type="term" value="F:RNA polymerase II complex binding"/>
    <property type="evidence" value="ECO:0007669"/>
    <property type="project" value="TreeGrafter"/>
</dbReference>
<dbReference type="GO" id="GO:0140673">
    <property type="term" value="P:transcription elongation-coupled chromatin remodeling"/>
    <property type="evidence" value="ECO:0007669"/>
    <property type="project" value="InterPro"/>
</dbReference>
<keyword evidence="5 8" id="KW-0804">Transcription</keyword>
<evidence type="ECO:0000313" key="11">
    <source>
        <dbReference type="Proteomes" id="UP000298138"/>
    </source>
</evidence>
<dbReference type="PANTHER" id="PTHR12882">
    <property type="entry name" value="SUPPRESSOR OF TY 4"/>
    <property type="match status" value="1"/>
</dbReference>
<dbReference type="EMBL" id="ML220113">
    <property type="protein sequence ID" value="TGZ84371.1"/>
    <property type="molecule type" value="Genomic_DNA"/>
</dbReference>
<dbReference type="GO" id="GO:0006355">
    <property type="term" value="P:regulation of DNA-templated transcription"/>
    <property type="evidence" value="ECO:0007669"/>
    <property type="project" value="InterPro"/>
</dbReference>
<dbReference type="CDD" id="cd07973">
    <property type="entry name" value="Spt4"/>
    <property type="match status" value="1"/>
</dbReference>
<feature type="domain" description="Spt4/RpoE2 zinc finger" evidence="9">
    <location>
        <begin position="16"/>
        <end position="92"/>
    </location>
</feature>
<accession>A0A4S2N580</accession>
<comment type="similarity">
    <text evidence="3 8">Belongs to the SPT4 family.</text>
</comment>
<protein>
    <recommendedName>
        <fullName evidence="4 8">Transcription elongation factor SPT4</fullName>
    </recommendedName>
</protein>
<gene>
    <name evidence="10" type="ORF">EX30DRAFT_105763</name>
</gene>
<dbReference type="InterPro" id="IPR038510">
    <property type="entry name" value="Spt4_sf"/>
</dbReference>